<gene>
    <name evidence="1" type="ORF">MGU_00569</name>
</gene>
<reference evidence="1 2" key="1">
    <citation type="journal article" date="2014" name="Proc. Natl. Acad. Sci. U.S.A.">
        <title>Trajectory and genomic determinants of fungal-pathogen speciation and host adaptation.</title>
        <authorList>
            <person name="Hu X."/>
            <person name="Xiao G."/>
            <person name="Zheng P."/>
            <person name="Shang Y."/>
            <person name="Su Y."/>
            <person name="Zhang X."/>
            <person name="Liu X."/>
            <person name="Zhan S."/>
            <person name="St Leger R.J."/>
            <person name="Wang C."/>
        </authorList>
    </citation>
    <scope>NUCLEOTIDE SEQUENCE [LARGE SCALE GENOMIC DNA]</scope>
    <source>
        <strain evidence="1 2">ARSEF 977</strain>
    </source>
</reference>
<accession>A0A0B4GZJ2</accession>
<dbReference type="OrthoDB" id="10017101at2759"/>
<dbReference type="GO" id="GO:0032259">
    <property type="term" value="P:methylation"/>
    <property type="evidence" value="ECO:0007669"/>
    <property type="project" value="UniProtKB-KW"/>
</dbReference>
<keyword evidence="2" id="KW-1185">Reference proteome</keyword>
<dbReference type="PANTHER" id="PTHR43861">
    <property type="entry name" value="TRANS-ACONITATE 2-METHYLTRANSFERASE-RELATED"/>
    <property type="match status" value="1"/>
</dbReference>
<dbReference type="Proteomes" id="UP000031192">
    <property type="component" value="Unassembled WGS sequence"/>
</dbReference>
<keyword evidence="1" id="KW-0808">Transferase</keyword>
<evidence type="ECO:0000313" key="1">
    <source>
        <dbReference type="EMBL" id="KID92980.1"/>
    </source>
</evidence>
<sequence>MSQGDKSFWDRSATAYSQSKVSDERGYQRTLAATRSYLGPGDRVLELGCGTGSAAFVLAPSVASYLATDLSSEMIRIANEKRGSGSNPDVPPGLVFRAATAEDVARSRARFDAVLAYNYLHLVRDPWATVAAIRDVLGHGGVFISKTACVGDANPLMRWVVLPAMQAVGRAPHVSKFTGAELKRRIQEAGFEILAEEVHASKGDDGRLFVVARRK</sequence>
<organism evidence="1 2">
    <name type="scientific">Metarhizium guizhouense (strain ARSEF 977)</name>
    <dbReference type="NCBI Taxonomy" id="1276136"/>
    <lineage>
        <taxon>Eukaryota</taxon>
        <taxon>Fungi</taxon>
        <taxon>Dikarya</taxon>
        <taxon>Ascomycota</taxon>
        <taxon>Pezizomycotina</taxon>
        <taxon>Sordariomycetes</taxon>
        <taxon>Hypocreomycetidae</taxon>
        <taxon>Hypocreales</taxon>
        <taxon>Clavicipitaceae</taxon>
        <taxon>Metarhizium</taxon>
    </lineage>
</organism>
<proteinExistence type="predicted"/>
<dbReference type="GO" id="GO:0008168">
    <property type="term" value="F:methyltransferase activity"/>
    <property type="evidence" value="ECO:0007669"/>
    <property type="project" value="UniProtKB-KW"/>
</dbReference>
<protein>
    <submittedName>
        <fullName evidence="1">UbiE/COQ5 family methyltransferase</fullName>
    </submittedName>
</protein>
<dbReference type="CDD" id="cd02440">
    <property type="entry name" value="AdoMet_MTases"/>
    <property type="match status" value="1"/>
</dbReference>
<dbReference type="AlphaFoldDB" id="A0A0B4GZJ2"/>
<dbReference type="Pfam" id="PF13489">
    <property type="entry name" value="Methyltransf_23"/>
    <property type="match status" value="1"/>
</dbReference>
<evidence type="ECO:0000313" key="2">
    <source>
        <dbReference type="Proteomes" id="UP000031192"/>
    </source>
</evidence>
<keyword evidence="1" id="KW-0489">Methyltransferase</keyword>
<dbReference type="Gene3D" id="3.40.50.150">
    <property type="entry name" value="Vaccinia Virus protein VP39"/>
    <property type="match status" value="1"/>
</dbReference>
<name>A0A0B4GZJ2_METGA</name>
<dbReference type="HOGENOM" id="CLU_037990_15_0_1"/>
<dbReference type="SUPFAM" id="SSF53335">
    <property type="entry name" value="S-adenosyl-L-methionine-dependent methyltransferases"/>
    <property type="match status" value="1"/>
</dbReference>
<dbReference type="PANTHER" id="PTHR43861:SF1">
    <property type="entry name" value="TRANS-ACONITATE 2-METHYLTRANSFERASE"/>
    <property type="match status" value="1"/>
</dbReference>
<dbReference type="EMBL" id="AZNH01000001">
    <property type="protein sequence ID" value="KID92980.1"/>
    <property type="molecule type" value="Genomic_DNA"/>
</dbReference>
<dbReference type="InterPro" id="IPR029063">
    <property type="entry name" value="SAM-dependent_MTases_sf"/>
</dbReference>
<comment type="caution">
    <text evidence="1">The sequence shown here is derived from an EMBL/GenBank/DDBJ whole genome shotgun (WGS) entry which is preliminary data.</text>
</comment>